<evidence type="ECO:0000256" key="6">
    <source>
        <dbReference type="SAM" id="Phobius"/>
    </source>
</evidence>
<keyword evidence="4 6" id="KW-1133">Transmembrane helix</keyword>
<feature type="transmembrane region" description="Helical" evidence="6">
    <location>
        <begin position="6"/>
        <end position="26"/>
    </location>
</feature>
<dbReference type="PANTHER" id="PTHR40761:SF1">
    <property type="entry name" value="CONSERVED INTEGRAL MEMBRANE ALANINE VALINE AND LEUCINE RICH PROTEIN-RELATED"/>
    <property type="match status" value="1"/>
</dbReference>
<comment type="caution">
    <text evidence="7">The sequence shown here is derived from an EMBL/GenBank/DDBJ whole genome shotgun (WGS) entry which is preliminary data.</text>
</comment>
<proteinExistence type="predicted"/>
<feature type="transmembrane region" description="Helical" evidence="6">
    <location>
        <begin position="225"/>
        <end position="242"/>
    </location>
</feature>
<feature type="transmembrane region" description="Helical" evidence="6">
    <location>
        <begin position="47"/>
        <end position="67"/>
    </location>
</feature>
<evidence type="ECO:0000256" key="5">
    <source>
        <dbReference type="ARBA" id="ARBA00023136"/>
    </source>
</evidence>
<keyword evidence="3 6" id="KW-0812">Transmembrane</keyword>
<feature type="transmembrane region" description="Helical" evidence="6">
    <location>
        <begin position="73"/>
        <end position="94"/>
    </location>
</feature>
<evidence type="ECO:0000313" key="8">
    <source>
        <dbReference type="Proteomes" id="UP000523079"/>
    </source>
</evidence>
<dbReference type="Pfam" id="PF06027">
    <property type="entry name" value="SLC35F"/>
    <property type="match status" value="1"/>
</dbReference>
<keyword evidence="5 6" id="KW-0472">Membrane</keyword>
<feature type="transmembrane region" description="Helical" evidence="6">
    <location>
        <begin position="196"/>
        <end position="213"/>
    </location>
</feature>
<dbReference type="Gene3D" id="1.10.3730.20">
    <property type="match status" value="1"/>
</dbReference>
<feature type="transmembrane region" description="Helical" evidence="6">
    <location>
        <begin position="248"/>
        <end position="267"/>
    </location>
</feature>
<dbReference type="InterPro" id="IPR037185">
    <property type="entry name" value="EmrE-like"/>
</dbReference>
<organism evidence="7 8">
    <name type="scientific">Microlunatus kandeliicorticis</name>
    <dbReference type="NCBI Taxonomy" id="1759536"/>
    <lineage>
        <taxon>Bacteria</taxon>
        <taxon>Bacillati</taxon>
        <taxon>Actinomycetota</taxon>
        <taxon>Actinomycetes</taxon>
        <taxon>Propionibacteriales</taxon>
        <taxon>Propionibacteriaceae</taxon>
        <taxon>Microlunatus</taxon>
    </lineage>
</organism>
<evidence type="ECO:0000256" key="4">
    <source>
        <dbReference type="ARBA" id="ARBA00022989"/>
    </source>
</evidence>
<comment type="subcellular location">
    <subcellularLocation>
        <location evidence="1">Membrane</location>
        <topology evidence="1">Multi-pass membrane protein</topology>
    </subcellularLocation>
</comment>
<dbReference type="PANTHER" id="PTHR40761">
    <property type="entry name" value="CONSERVED INTEGRAL MEMBRANE ALANINE VALINE AND LEUCINE RICH PROTEIN-RELATED"/>
    <property type="match status" value="1"/>
</dbReference>
<reference evidence="7 8" key="1">
    <citation type="submission" date="2020-07" db="EMBL/GenBank/DDBJ databases">
        <title>Sequencing the genomes of 1000 actinobacteria strains.</title>
        <authorList>
            <person name="Klenk H.-P."/>
        </authorList>
    </citation>
    <scope>NUCLEOTIDE SEQUENCE [LARGE SCALE GENOMIC DNA]</scope>
    <source>
        <strain evidence="7 8">DSM 100723</strain>
    </source>
</reference>
<keyword evidence="8" id="KW-1185">Reference proteome</keyword>
<sequence>MLVGLLGAFAASLCYGVASVLQALAARQTATTEGLDPRLMLRLARSWRYLLGLALDGLAFLFSVAALRSLPLFAVQAIVCSFLAVTAVLGAIFLHMKLGRIDKIGVAVVVLGLVMVGSSAAEEAPGAGTSAEHWGLLVVSVLLAALAVPLARLRGVRGAASLGAVAGLGYGVVAVASRMIQSPLTVHGVLTDPATYALLVGGAVALLTYSTALQRGSVTQATAPLVVLETVAPAIVGVALLGDHPRPGWTVVALIGFALAVGGALTLSRHGEIGESATPVADPR</sequence>
<dbReference type="SUPFAM" id="SSF103481">
    <property type="entry name" value="Multidrug resistance efflux transporter EmrE"/>
    <property type="match status" value="2"/>
</dbReference>
<keyword evidence="2" id="KW-0813">Transport</keyword>
<evidence type="ECO:0000256" key="1">
    <source>
        <dbReference type="ARBA" id="ARBA00004141"/>
    </source>
</evidence>
<dbReference type="GO" id="GO:0016020">
    <property type="term" value="C:membrane"/>
    <property type="evidence" value="ECO:0007669"/>
    <property type="project" value="UniProtKB-SubCell"/>
</dbReference>
<gene>
    <name evidence="7" type="ORF">FHX74_001316</name>
</gene>
<accession>A0A7W3P586</accession>
<dbReference type="GO" id="GO:0022857">
    <property type="term" value="F:transmembrane transporter activity"/>
    <property type="evidence" value="ECO:0007669"/>
    <property type="project" value="InterPro"/>
</dbReference>
<evidence type="ECO:0000256" key="2">
    <source>
        <dbReference type="ARBA" id="ARBA00022448"/>
    </source>
</evidence>
<evidence type="ECO:0000313" key="7">
    <source>
        <dbReference type="EMBL" id="MBA8793711.1"/>
    </source>
</evidence>
<feature type="transmembrane region" description="Helical" evidence="6">
    <location>
        <begin position="101"/>
        <end position="121"/>
    </location>
</feature>
<feature type="transmembrane region" description="Helical" evidence="6">
    <location>
        <begin position="133"/>
        <end position="151"/>
    </location>
</feature>
<dbReference type="AlphaFoldDB" id="A0A7W3P586"/>
<name>A0A7W3P586_9ACTN</name>
<feature type="transmembrane region" description="Helical" evidence="6">
    <location>
        <begin position="158"/>
        <end position="176"/>
    </location>
</feature>
<protein>
    <submittedName>
        <fullName evidence="7">Drug/metabolite transporter (DMT)-like permease</fullName>
    </submittedName>
</protein>
<evidence type="ECO:0000256" key="3">
    <source>
        <dbReference type="ARBA" id="ARBA00022692"/>
    </source>
</evidence>
<dbReference type="RefSeq" id="WP_220483577.1">
    <property type="nucleotide sequence ID" value="NZ_JACGWT010000002.1"/>
</dbReference>
<dbReference type="Proteomes" id="UP000523079">
    <property type="component" value="Unassembled WGS sequence"/>
</dbReference>
<dbReference type="EMBL" id="JACGWT010000002">
    <property type="protein sequence ID" value="MBA8793711.1"/>
    <property type="molecule type" value="Genomic_DNA"/>
</dbReference>
<dbReference type="InterPro" id="IPR009262">
    <property type="entry name" value="SLC35_F1/F2/F6"/>
</dbReference>